<keyword evidence="7 9" id="KW-0472">Membrane</keyword>
<name>A0AAD7XZZ2_9FUNG</name>
<evidence type="ECO:0000256" key="9">
    <source>
        <dbReference type="SAM" id="Phobius"/>
    </source>
</evidence>
<evidence type="ECO:0000256" key="1">
    <source>
        <dbReference type="ARBA" id="ARBA00004141"/>
    </source>
</evidence>
<feature type="transmembrane region" description="Helical" evidence="9">
    <location>
        <begin position="199"/>
        <end position="217"/>
    </location>
</feature>
<keyword evidence="4 9" id="KW-0812">Transmembrane</keyword>
<protein>
    <recommendedName>
        <fullName evidence="10">Amino acid transporter transmembrane domain-containing protein</fullName>
    </recommendedName>
</protein>
<feature type="region of interest" description="Disordered" evidence="8">
    <location>
        <begin position="1"/>
        <end position="41"/>
    </location>
</feature>
<keyword evidence="5" id="KW-0029">Amino-acid transport</keyword>
<evidence type="ECO:0000256" key="6">
    <source>
        <dbReference type="ARBA" id="ARBA00022989"/>
    </source>
</evidence>
<gene>
    <name evidence="11" type="ORF">O0I10_005015</name>
</gene>
<feature type="compositionally biased region" description="Low complexity" evidence="8">
    <location>
        <begin position="9"/>
        <end position="28"/>
    </location>
</feature>
<comment type="subcellular location">
    <subcellularLocation>
        <location evidence="1">Membrane</location>
        <topology evidence="1">Multi-pass membrane protein</topology>
    </subcellularLocation>
</comment>
<evidence type="ECO:0000313" key="12">
    <source>
        <dbReference type="Proteomes" id="UP001234581"/>
    </source>
</evidence>
<dbReference type="PANTHER" id="PTHR22950">
    <property type="entry name" value="AMINO ACID TRANSPORTER"/>
    <property type="match status" value="1"/>
</dbReference>
<dbReference type="GO" id="GO:0005774">
    <property type="term" value="C:vacuolar membrane"/>
    <property type="evidence" value="ECO:0007669"/>
    <property type="project" value="TreeGrafter"/>
</dbReference>
<feature type="region of interest" description="Disordered" evidence="8">
    <location>
        <begin position="92"/>
        <end position="126"/>
    </location>
</feature>
<feature type="transmembrane region" description="Helical" evidence="9">
    <location>
        <begin position="408"/>
        <end position="431"/>
    </location>
</feature>
<dbReference type="EMBL" id="JARTCD010000019">
    <property type="protein sequence ID" value="KAJ8659301.1"/>
    <property type="molecule type" value="Genomic_DNA"/>
</dbReference>
<keyword evidence="3" id="KW-0813">Transport</keyword>
<keyword evidence="12" id="KW-1185">Reference proteome</keyword>
<reference evidence="11 12" key="1">
    <citation type="submission" date="2023-03" db="EMBL/GenBank/DDBJ databases">
        <title>Genome sequence of Lichtheimia ornata CBS 291.66.</title>
        <authorList>
            <person name="Mohabir J.T."/>
            <person name="Shea T.P."/>
            <person name="Kurbessoian T."/>
            <person name="Berby B."/>
            <person name="Fontaine J."/>
            <person name="Livny J."/>
            <person name="Gnirke A."/>
            <person name="Stajich J.E."/>
            <person name="Cuomo C.A."/>
        </authorList>
    </citation>
    <scope>NUCLEOTIDE SEQUENCE [LARGE SCALE GENOMIC DNA]</scope>
    <source>
        <strain evidence="11">CBS 291.66</strain>
    </source>
</reference>
<evidence type="ECO:0000256" key="4">
    <source>
        <dbReference type="ARBA" id="ARBA00022692"/>
    </source>
</evidence>
<proteinExistence type="inferred from homology"/>
<feature type="transmembrane region" description="Helical" evidence="9">
    <location>
        <begin position="329"/>
        <end position="350"/>
    </location>
</feature>
<dbReference type="InterPro" id="IPR013057">
    <property type="entry name" value="AA_transpt_TM"/>
</dbReference>
<dbReference type="GO" id="GO:0015179">
    <property type="term" value="F:L-amino acid transmembrane transporter activity"/>
    <property type="evidence" value="ECO:0007669"/>
    <property type="project" value="TreeGrafter"/>
</dbReference>
<feature type="transmembrane region" description="Helical" evidence="9">
    <location>
        <begin position="223"/>
        <end position="241"/>
    </location>
</feature>
<comment type="similarity">
    <text evidence="2">Belongs to the amino acid/polyamine transporter 2 family.</text>
</comment>
<dbReference type="GeneID" id="83212428"/>
<evidence type="ECO:0000313" key="11">
    <source>
        <dbReference type="EMBL" id="KAJ8659301.1"/>
    </source>
</evidence>
<evidence type="ECO:0000259" key="10">
    <source>
        <dbReference type="Pfam" id="PF01490"/>
    </source>
</evidence>
<evidence type="ECO:0000256" key="8">
    <source>
        <dbReference type="SAM" id="MobiDB-lite"/>
    </source>
</evidence>
<comment type="caution">
    <text evidence="11">The sequence shown here is derived from an EMBL/GenBank/DDBJ whole genome shotgun (WGS) entry which is preliminary data.</text>
</comment>
<feature type="domain" description="Amino acid transporter transmembrane" evidence="10">
    <location>
        <begin position="192"/>
        <end position="586"/>
    </location>
</feature>
<evidence type="ECO:0000256" key="7">
    <source>
        <dbReference type="ARBA" id="ARBA00023136"/>
    </source>
</evidence>
<dbReference type="PANTHER" id="PTHR22950:SF692">
    <property type="entry name" value="TRANSMEMBRANE AMINO ACID TRANSPORTER FAMILY PROTEIN"/>
    <property type="match status" value="1"/>
</dbReference>
<feature type="transmembrane region" description="Helical" evidence="9">
    <location>
        <begin position="535"/>
        <end position="558"/>
    </location>
</feature>
<feature type="transmembrane region" description="Helical" evidence="9">
    <location>
        <begin position="509"/>
        <end position="529"/>
    </location>
</feature>
<organism evidence="11 12">
    <name type="scientific">Lichtheimia ornata</name>
    <dbReference type="NCBI Taxonomy" id="688661"/>
    <lineage>
        <taxon>Eukaryota</taxon>
        <taxon>Fungi</taxon>
        <taxon>Fungi incertae sedis</taxon>
        <taxon>Mucoromycota</taxon>
        <taxon>Mucoromycotina</taxon>
        <taxon>Mucoromycetes</taxon>
        <taxon>Mucorales</taxon>
        <taxon>Lichtheimiaceae</taxon>
        <taxon>Lichtheimia</taxon>
    </lineage>
</organism>
<evidence type="ECO:0000256" key="2">
    <source>
        <dbReference type="ARBA" id="ARBA00008066"/>
    </source>
</evidence>
<feature type="transmembrane region" description="Helical" evidence="9">
    <location>
        <begin position="570"/>
        <end position="589"/>
    </location>
</feature>
<dbReference type="Pfam" id="PF01490">
    <property type="entry name" value="Aa_trans"/>
    <property type="match status" value="1"/>
</dbReference>
<dbReference type="Proteomes" id="UP001234581">
    <property type="component" value="Unassembled WGS sequence"/>
</dbReference>
<accession>A0AAD7XZZ2</accession>
<feature type="transmembrane region" description="Helical" evidence="9">
    <location>
        <begin position="451"/>
        <end position="471"/>
    </location>
</feature>
<evidence type="ECO:0000256" key="5">
    <source>
        <dbReference type="ARBA" id="ARBA00022970"/>
    </source>
</evidence>
<sequence>MPGSPPLLPQQQQEGTTPTSSSSNSSTTMPIPIRVPNNAHPNYGTTSSSMVVAETPYFSAREDSDFMSRLGSFAQSYSRASVLFMAENIPTSQQHHHHEESMVERSPLLDEEQQGPFESCSNKQHNPLGLERSVSQQTYHSIHLTPSTEGMMAPTTTTAATQTHTRSLYRPDTVASVISQQFKTDDNTPLPKSNFIQSVFNAMNVLIGVGILAFPLAFRYAGWLFGTLIFTFCAIGTNYTAKLLVRCLDAVPGATTYGDIGMAAFGERGRTFIGSVFFVELATMAVAMITLLGDGLQAVYPNMDLVTSRLLCFCLMTPFEFFPLRHLSMASLLGIVSCASLVLVVLVDGFCKHEHPGSLWDPMATEWLPSDLSKIPLSFGLMMAGFAGHAVFPSIYRDMQEPKQYDRMVNITYGITTAVYLTMAAAGYLMFGSQTMQEITQNLAVTPGYNRMLNSVALWLVVVTPIAKFALIMNPLHIAWELWIAARSKVESWLHHGSAYIWKQRLLRFVSRILVTAIAVYIAIVFPGFDRVMSLLGALFSFSISLIFPLLCYQRLYASSISSKKTMMHIVALVIAIGMAFMGTVWSFAPNL</sequence>
<feature type="transmembrane region" description="Helical" evidence="9">
    <location>
        <begin position="272"/>
        <end position="293"/>
    </location>
</feature>
<dbReference type="RefSeq" id="XP_058344214.1">
    <property type="nucleotide sequence ID" value="XM_058485064.1"/>
</dbReference>
<keyword evidence="6 9" id="KW-1133">Transmembrane helix</keyword>
<evidence type="ECO:0000256" key="3">
    <source>
        <dbReference type="ARBA" id="ARBA00022448"/>
    </source>
</evidence>
<dbReference type="AlphaFoldDB" id="A0AAD7XZZ2"/>
<feature type="transmembrane region" description="Helical" evidence="9">
    <location>
        <begin position="375"/>
        <end position="396"/>
    </location>
</feature>